<dbReference type="OrthoDB" id="10023921at2759"/>
<protein>
    <recommendedName>
        <fullName evidence="3">Hexosaminidase D</fullName>
    </recommendedName>
</protein>
<dbReference type="EMBL" id="CAJPVJ010042559">
    <property type="protein sequence ID" value="CAG2182141.1"/>
    <property type="molecule type" value="Genomic_DNA"/>
</dbReference>
<name>A0A7R9R057_9ACAR</name>
<dbReference type="PANTHER" id="PTHR21040">
    <property type="entry name" value="BCDNA.GH04120"/>
    <property type="match status" value="1"/>
</dbReference>
<dbReference type="GO" id="GO:0015929">
    <property type="term" value="F:hexosaminidase activity"/>
    <property type="evidence" value="ECO:0007669"/>
    <property type="project" value="InterPro"/>
</dbReference>
<dbReference type="PANTHER" id="PTHR21040:SF8">
    <property type="entry name" value="BCDNA.GH04120"/>
    <property type="match status" value="1"/>
</dbReference>
<proteinExistence type="predicted"/>
<feature type="non-terminal residue" evidence="1">
    <location>
        <position position="1"/>
    </location>
</feature>
<accession>A0A7R9R057</accession>
<evidence type="ECO:0000313" key="2">
    <source>
        <dbReference type="Proteomes" id="UP000728032"/>
    </source>
</evidence>
<evidence type="ECO:0000313" key="1">
    <source>
        <dbReference type="EMBL" id="CAD7665004.1"/>
    </source>
</evidence>
<dbReference type="Gene3D" id="3.20.20.80">
    <property type="entry name" value="Glycosidases"/>
    <property type="match status" value="1"/>
</dbReference>
<evidence type="ECO:0008006" key="3">
    <source>
        <dbReference type="Google" id="ProtNLM"/>
    </source>
</evidence>
<dbReference type="InterPro" id="IPR017853">
    <property type="entry name" value="GH"/>
</dbReference>
<dbReference type="SUPFAM" id="SSF51445">
    <property type="entry name" value="(Trans)glycosidases"/>
    <property type="match status" value="1"/>
</dbReference>
<gene>
    <name evidence="1" type="ORF">ONB1V03_LOCUS21562</name>
</gene>
<dbReference type="Proteomes" id="UP000728032">
    <property type="component" value="Unassembled WGS sequence"/>
</dbReference>
<dbReference type="AlphaFoldDB" id="A0A7R9R057"/>
<sequence length="186" mass="20779">MRSSSWAPASAVVAKTATDSSSNTASALIVHSVAEYVVRRHHVIPIVWDDMLRQMTTDVVRESGLPALGVELMVWSYVKDIYRFIPYSQWTQFAALFPRVWIASAFKGAFGETLTVPNARWHLENNMAWLSVAREQRSHFAEVRGLVLTGWQRYDHLAALCELLPAAIPSLALSLISVTFGAFDSK</sequence>
<reference evidence="1" key="1">
    <citation type="submission" date="2020-11" db="EMBL/GenBank/DDBJ databases">
        <authorList>
            <person name="Tran Van P."/>
        </authorList>
    </citation>
    <scope>NUCLEOTIDE SEQUENCE</scope>
</reference>
<dbReference type="EMBL" id="OC957384">
    <property type="protein sequence ID" value="CAD7665004.1"/>
    <property type="molecule type" value="Genomic_DNA"/>
</dbReference>
<keyword evidence="2" id="KW-1185">Reference proteome</keyword>
<organism evidence="1">
    <name type="scientific">Oppiella nova</name>
    <dbReference type="NCBI Taxonomy" id="334625"/>
    <lineage>
        <taxon>Eukaryota</taxon>
        <taxon>Metazoa</taxon>
        <taxon>Ecdysozoa</taxon>
        <taxon>Arthropoda</taxon>
        <taxon>Chelicerata</taxon>
        <taxon>Arachnida</taxon>
        <taxon>Acari</taxon>
        <taxon>Acariformes</taxon>
        <taxon>Sarcoptiformes</taxon>
        <taxon>Oribatida</taxon>
        <taxon>Brachypylina</taxon>
        <taxon>Oppioidea</taxon>
        <taxon>Oppiidae</taxon>
        <taxon>Oppiella</taxon>
    </lineage>
</organism>
<dbReference type="InterPro" id="IPR038901">
    <property type="entry name" value="HEXDC-like"/>
</dbReference>